<proteinExistence type="predicted"/>
<dbReference type="PROSITE" id="PS51257">
    <property type="entry name" value="PROKAR_LIPOPROTEIN"/>
    <property type="match status" value="1"/>
</dbReference>
<evidence type="ECO:0000256" key="2">
    <source>
        <dbReference type="SAM" id="Phobius"/>
    </source>
</evidence>
<sequence>MKRIWAGAAVLAVAALLLAGCTGAGTSSSSAGPGGSTVQGKPGQDASGGFAAPASKSDTVISTDRDVVTTGSVSLTAADPIGTADRATAIVLGSGGRVDSSSEQPGTGDEKASATLVLRIPSSRLDSTLTAVKRLGTVESATLNATDVTAQSKDIDGRITALQTSVDRLLALMARATTTADLITIESTLSDRQAQLDSLRAQQKALADQVAMSTITLTIHTKATVVAAAPGSFWSGLTTGWNALVAAVNGLLIGLGVILPWLVVLAVLGGIAWWIARWIGRKKGAAA</sequence>
<evidence type="ECO:0000259" key="4">
    <source>
        <dbReference type="Pfam" id="PF14257"/>
    </source>
</evidence>
<organism evidence="5 6">
    <name type="scientific">Leifsonia tongyongensis</name>
    <dbReference type="NCBI Taxonomy" id="1268043"/>
    <lineage>
        <taxon>Bacteria</taxon>
        <taxon>Bacillati</taxon>
        <taxon>Actinomycetota</taxon>
        <taxon>Actinomycetes</taxon>
        <taxon>Micrococcales</taxon>
        <taxon>Microbacteriaceae</taxon>
        <taxon>Leifsonia</taxon>
    </lineage>
</organism>
<accession>A0A6L9Y0A7</accession>
<feature type="signal peptide" evidence="3">
    <location>
        <begin position="1"/>
        <end position="24"/>
    </location>
</feature>
<evidence type="ECO:0000256" key="1">
    <source>
        <dbReference type="SAM" id="MobiDB-lite"/>
    </source>
</evidence>
<evidence type="ECO:0000313" key="5">
    <source>
        <dbReference type="EMBL" id="NEN07102.1"/>
    </source>
</evidence>
<keyword evidence="3" id="KW-0732">Signal</keyword>
<feature type="chain" id="PRO_5039320072" evidence="3">
    <location>
        <begin position="25"/>
        <end position="287"/>
    </location>
</feature>
<feature type="transmembrane region" description="Helical" evidence="2">
    <location>
        <begin position="251"/>
        <end position="276"/>
    </location>
</feature>
<gene>
    <name evidence="5" type="ORF">G3T36_14660</name>
</gene>
<feature type="region of interest" description="Disordered" evidence="1">
    <location>
        <begin position="27"/>
        <end position="57"/>
    </location>
</feature>
<dbReference type="InterPro" id="IPR025645">
    <property type="entry name" value="DUF4349"/>
</dbReference>
<dbReference type="RefSeq" id="WP_163290555.1">
    <property type="nucleotide sequence ID" value="NZ_JAAGWY010000003.1"/>
</dbReference>
<keyword evidence="2" id="KW-1133">Transmembrane helix</keyword>
<feature type="domain" description="DUF4349" evidence="4">
    <location>
        <begin position="65"/>
        <end position="273"/>
    </location>
</feature>
<name>A0A6L9Y0A7_9MICO</name>
<dbReference type="AlphaFoldDB" id="A0A6L9Y0A7"/>
<dbReference type="Proteomes" id="UP000474967">
    <property type="component" value="Unassembled WGS sequence"/>
</dbReference>
<keyword evidence="2" id="KW-0472">Membrane</keyword>
<evidence type="ECO:0000256" key="3">
    <source>
        <dbReference type="SAM" id="SignalP"/>
    </source>
</evidence>
<keyword evidence="6" id="KW-1185">Reference proteome</keyword>
<comment type="caution">
    <text evidence="5">The sequence shown here is derived from an EMBL/GenBank/DDBJ whole genome shotgun (WGS) entry which is preliminary data.</text>
</comment>
<protein>
    <submittedName>
        <fullName evidence="5">DUF4349 domain-containing protein</fullName>
    </submittedName>
</protein>
<keyword evidence="2" id="KW-0812">Transmembrane</keyword>
<reference evidence="5 6" key="1">
    <citation type="journal article" date="2014" name="J. Microbiol.">
        <title>Diaminobutyricibacter tongyongensis gen. nov., sp. nov. and Homoserinibacter gongjuensis gen. nov., sp. nov. belong to the family Microbacteriaceae.</title>
        <authorList>
            <person name="Kim S.J."/>
            <person name="Ahn J.H."/>
            <person name="Weon H.Y."/>
            <person name="Hamada M."/>
            <person name="Suzuki K."/>
            <person name="Kwon S.W."/>
        </authorList>
    </citation>
    <scope>NUCLEOTIDE SEQUENCE [LARGE SCALE GENOMIC DNA]</scope>
    <source>
        <strain evidence="5 6">NBRC 108724</strain>
    </source>
</reference>
<dbReference type="Pfam" id="PF14257">
    <property type="entry name" value="DUF4349"/>
    <property type="match status" value="1"/>
</dbReference>
<dbReference type="EMBL" id="JAAGWY010000003">
    <property type="protein sequence ID" value="NEN07102.1"/>
    <property type="molecule type" value="Genomic_DNA"/>
</dbReference>
<evidence type="ECO:0000313" key="6">
    <source>
        <dbReference type="Proteomes" id="UP000474967"/>
    </source>
</evidence>